<dbReference type="Proteomes" id="UP000231453">
    <property type="component" value="Unassembled WGS sequence"/>
</dbReference>
<evidence type="ECO:0000313" key="1">
    <source>
        <dbReference type="EMBL" id="PIZ95835.1"/>
    </source>
</evidence>
<dbReference type="EMBL" id="PFPL01000043">
    <property type="protein sequence ID" value="PIZ95835.1"/>
    <property type="molecule type" value="Genomic_DNA"/>
</dbReference>
<evidence type="ECO:0000313" key="2">
    <source>
        <dbReference type="Proteomes" id="UP000231453"/>
    </source>
</evidence>
<organism evidence="1 2">
    <name type="scientific">Candidatus Magasanikbacteria bacterium CG_4_10_14_0_2_um_filter_33_14</name>
    <dbReference type="NCBI Taxonomy" id="1974636"/>
    <lineage>
        <taxon>Bacteria</taxon>
        <taxon>Candidatus Magasanikiibacteriota</taxon>
    </lineage>
</organism>
<gene>
    <name evidence="1" type="ORF">COX80_03100</name>
</gene>
<sequence length="1026" mass="115917">MKKFFLEILIEMYDNGIINENNEEEFFVEILKNNSADDVERLKFFAKEVSVFSSQYKHIFNMFNRDLSIMYQQDPASLKEVFSFFKKISNSLNQLQTNDVKTLLMDVKGNMGMFDLVGNILANLDFKIDTSALLDTVSKNPDSGEKLLDFFSNHREDFDKNYNKEISNLIIKNGDKIALMDAEKQNEFVDSLNEVQRIYNNSKHVHLAPALMSKLFENVGDIENLVSVANELSNSKLPFIGKGISKFVFEGERNITEIVEAVNEVVDIIEDNNLSIVTAHEIYKTVENMLVLNRKEKEQYIEILGLIDSSPSQEIKHISFELVAEVIKADNPLKAYRTIESIFVKNNLPLVGKLYRVFETLYPQKRLDDNLKLEVTSPYLRSIEGPKRFRTIFRDLLKVHIDSDNRSLRLFLESLQEGETMLAQVEGDGKHEPTKRELKKLEHFITKLNTLFLSSQLHSIESGVELNSDLTIDQIKDSYKNLKSSLDQISVSLGMESGNTVSENMITLFCGQLGYKSIEDVLTRMKTSKAIAHQRSMDMVSAAPDGYLKINRGDLLKGTDGSSMGVILESGPIARECIGAGATSDFTPHDIDFQLMDSSIEGIQDFETIVRTSISTGYGDVLMVVKDRGQYNITRNTDSEMVNDYDRGKYELYLSPILGKEHYGIRTGLSATEIDFLILEQEFDQRNHETLFLDIVENGYYIPVTDQTGKIIFTPEMYEEYRRFYRGVELYSGDDMEIVEMSQDMAHSAEIEKLSEEMKNERGDILEMFEGIRGIISEVLVESEIPLKDDLDMSIVGAELSSSGSTGRGTNKLGDFDFDLILRLDSSDASKVKEVIGLLCNRFGVNKSSDEVVTLAGTDTTDLGQLRILKANIGGKEIGIDIAFVGKSGDVLYASHDAVRDRLSWIKENVGEKAHDDVKANIVLTKKVLTEGGAYKKVEHGSIGGIGVENWILSNGGNMLEAFRTFKEAAYDENNNRLPLSEFQKKYRILDPGTNVKYNNHSDFAQTLKEGGYERILDVIDKYIPT</sequence>
<name>A0A2M7VA92_9BACT</name>
<protein>
    <submittedName>
        <fullName evidence="1">Uncharacterized protein</fullName>
    </submittedName>
</protein>
<reference evidence="2" key="1">
    <citation type="submission" date="2017-09" db="EMBL/GenBank/DDBJ databases">
        <title>Depth-based differentiation of microbial function through sediment-hosted aquifers and enrichment of novel symbionts in the deep terrestrial subsurface.</title>
        <authorList>
            <person name="Probst A.J."/>
            <person name="Ladd B."/>
            <person name="Jarett J.K."/>
            <person name="Geller-Mcgrath D.E."/>
            <person name="Sieber C.M.K."/>
            <person name="Emerson J.B."/>
            <person name="Anantharaman K."/>
            <person name="Thomas B.C."/>
            <person name="Malmstrom R."/>
            <person name="Stieglmeier M."/>
            <person name="Klingl A."/>
            <person name="Woyke T."/>
            <person name="Ryan C.M."/>
            <person name="Banfield J.F."/>
        </authorList>
    </citation>
    <scope>NUCLEOTIDE SEQUENCE [LARGE SCALE GENOMIC DNA]</scope>
</reference>
<accession>A0A2M7VA92</accession>
<comment type="caution">
    <text evidence="1">The sequence shown here is derived from an EMBL/GenBank/DDBJ whole genome shotgun (WGS) entry which is preliminary data.</text>
</comment>
<proteinExistence type="predicted"/>
<dbReference type="AlphaFoldDB" id="A0A2M7VA92"/>